<proteinExistence type="predicted"/>
<keyword evidence="6" id="KW-0732">Signal</keyword>
<feature type="compositionally biased region" description="Basic and acidic residues" evidence="5">
    <location>
        <begin position="458"/>
        <end position="471"/>
    </location>
</feature>
<accession>A0A0K9P6J6</accession>
<dbReference type="InterPro" id="IPR021832">
    <property type="entry name" value="ANKRD13"/>
</dbReference>
<dbReference type="Pfam" id="PF11904">
    <property type="entry name" value="ANKRD13_C"/>
    <property type="match status" value="1"/>
</dbReference>
<keyword evidence="2" id="KW-0677">Repeat</keyword>
<evidence type="ECO:0000259" key="7">
    <source>
        <dbReference type="Pfam" id="PF11904"/>
    </source>
</evidence>
<dbReference type="GO" id="GO:0012505">
    <property type="term" value="C:endomembrane system"/>
    <property type="evidence" value="ECO:0007669"/>
    <property type="project" value="UniProtKB-SubCell"/>
</dbReference>
<evidence type="ECO:0000313" key="8">
    <source>
        <dbReference type="EMBL" id="KMZ64623.1"/>
    </source>
</evidence>
<feature type="region of interest" description="Disordered" evidence="5">
    <location>
        <begin position="339"/>
        <end position="471"/>
    </location>
</feature>
<evidence type="ECO:0000256" key="1">
    <source>
        <dbReference type="ARBA" id="ARBA00004308"/>
    </source>
</evidence>
<dbReference type="InterPro" id="IPR036770">
    <property type="entry name" value="Ankyrin_rpt-contain_sf"/>
</dbReference>
<evidence type="ECO:0000256" key="2">
    <source>
        <dbReference type="ARBA" id="ARBA00022737"/>
    </source>
</evidence>
<organism evidence="8 9">
    <name type="scientific">Zostera marina</name>
    <name type="common">Eelgrass</name>
    <dbReference type="NCBI Taxonomy" id="29655"/>
    <lineage>
        <taxon>Eukaryota</taxon>
        <taxon>Viridiplantae</taxon>
        <taxon>Streptophyta</taxon>
        <taxon>Embryophyta</taxon>
        <taxon>Tracheophyta</taxon>
        <taxon>Spermatophyta</taxon>
        <taxon>Magnoliopsida</taxon>
        <taxon>Liliopsida</taxon>
        <taxon>Zosteraceae</taxon>
        <taxon>Zostera</taxon>
    </lineage>
</organism>
<dbReference type="AlphaFoldDB" id="A0A0K9P6J6"/>
<evidence type="ECO:0000256" key="5">
    <source>
        <dbReference type="SAM" id="MobiDB-lite"/>
    </source>
</evidence>
<keyword evidence="4" id="KW-0040">ANK repeat</keyword>
<dbReference type="PROSITE" id="PS50297">
    <property type="entry name" value="ANK_REP_REGION"/>
    <property type="match status" value="1"/>
</dbReference>
<dbReference type="OMA" id="SWISWIK"/>
<dbReference type="OrthoDB" id="1585644at2759"/>
<evidence type="ECO:0000313" key="9">
    <source>
        <dbReference type="Proteomes" id="UP000036987"/>
    </source>
</evidence>
<dbReference type="InterPro" id="IPR055285">
    <property type="entry name" value="ANKRD13_C"/>
</dbReference>
<sequence>MYPRPALFHLLLLRGLSTNFIRREFQMGEIETPSRYKQSMIHRVILAKDHRALQHLITSLPVMANPSEVGTEETSIAEEAKADEISSVIDCRDVPNRDTPLHLTVKLSDHTSAQMLMSAGADWSLQNAQGWSALQEAICCGEERIVRIIVEKSQTLAWSKWCRRLPRVVGTMRRMRNFYMEIGFRFESSVIPFVSRIAPSDTYRIWKRGANLRADMTLSSFDGFRIERSNQSMIFLGDGSEDGKIPAGSLLVISHKKKEVVNAFAGAGDPATETEIDEEVLSMLNTNIFRPGLDVTQAELLPQLTWRRQEKTEMVGSWNTSVYDMHNVIVSVKSRRVPGIKTNHADEEDHLSSSSAENESEDDKKYSEESIDDSNRFRSIPIESSNRFSNGDDNKPVLGKRWFGHRKQRKITPPPLPCRRPLFVESRSKNLFEDSSSSSSSSRRWRSPSVDVSGYGGEEAHLKKGKNNSKESEYKKSLSPVLWLSPDFPLRTEELLPLLDIIANKVKAIRRLRDLLTTKLPAGTFPVKVAIPILPTIRVVVTFTSFEEMIPAPPLSEEFITPPSSPEKNSLSSLLQWMKVSRQKYMEVSPISTSYNRTNDLHTNPFSIPSDYTWITSKDKIKNTKKKIKNP</sequence>
<dbReference type="STRING" id="29655.A0A0K9P6J6"/>
<dbReference type="SUPFAM" id="SSF48403">
    <property type="entry name" value="Ankyrin repeat"/>
    <property type="match status" value="1"/>
</dbReference>
<dbReference type="GO" id="GO:0005737">
    <property type="term" value="C:cytoplasm"/>
    <property type="evidence" value="ECO:0000318"/>
    <property type="project" value="GO_Central"/>
</dbReference>
<comment type="caution">
    <text evidence="8">The sequence shown here is derived from an EMBL/GenBank/DDBJ whole genome shotgun (WGS) entry which is preliminary data.</text>
</comment>
<dbReference type="PANTHER" id="PTHR12447">
    <property type="entry name" value="ANKYRIN REPEAT DOMAIN-CONTAINING PROTEIN 13"/>
    <property type="match status" value="1"/>
</dbReference>
<keyword evidence="3" id="KW-0472">Membrane</keyword>
<dbReference type="InterPro" id="IPR002110">
    <property type="entry name" value="Ankyrin_rpt"/>
</dbReference>
<dbReference type="PROSITE" id="PS50088">
    <property type="entry name" value="ANK_REPEAT"/>
    <property type="match status" value="1"/>
</dbReference>
<evidence type="ECO:0000256" key="4">
    <source>
        <dbReference type="PROSITE-ProRule" id="PRU00023"/>
    </source>
</evidence>
<dbReference type="SMART" id="SM00248">
    <property type="entry name" value="ANK"/>
    <property type="match status" value="3"/>
</dbReference>
<feature type="chain" id="PRO_5005527483" evidence="6">
    <location>
        <begin position="19"/>
        <end position="631"/>
    </location>
</feature>
<dbReference type="Gene3D" id="1.25.40.20">
    <property type="entry name" value="Ankyrin repeat-containing domain"/>
    <property type="match status" value="1"/>
</dbReference>
<feature type="signal peptide" evidence="6">
    <location>
        <begin position="1"/>
        <end position="18"/>
    </location>
</feature>
<comment type="subcellular location">
    <subcellularLocation>
        <location evidence="1">Endomembrane system</location>
    </subcellularLocation>
</comment>
<gene>
    <name evidence="8" type="ORF">ZOSMA_35G00800</name>
</gene>
<feature type="compositionally biased region" description="Basic and acidic residues" evidence="5">
    <location>
        <begin position="362"/>
        <end position="376"/>
    </location>
</feature>
<name>A0A0K9P6J6_ZOSMR</name>
<keyword evidence="9" id="KW-1185">Reference proteome</keyword>
<dbReference type="Proteomes" id="UP000036987">
    <property type="component" value="Unassembled WGS sequence"/>
</dbReference>
<evidence type="ECO:0000256" key="6">
    <source>
        <dbReference type="SAM" id="SignalP"/>
    </source>
</evidence>
<feature type="repeat" description="ANK" evidence="4">
    <location>
        <begin position="96"/>
        <end position="128"/>
    </location>
</feature>
<dbReference type="PANTHER" id="PTHR12447:SF35">
    <property type="entry name" value="ANKYRIN REPEAT FAMILY PROTEIN"/>
    <property type="match status" value="1"/>
</dbReference>
<feature type="domain" description="Ankyrin repeat" evidence="7">
    <location>
        <begin position="213"/>
        <end position="613"/>
    </location>
</feature>
<dbReference type="EMBL" id="LFYR01001125">
    <property type="protein sequence ID" value="KMZ64623.1"/>
    <property type="molecule type" value="Genomic_DNA"/>
</dbReference>
<protein>
    <submittedName>
        <fullName evidence="8">Ankyrin repeat-containing protein</fullName>
    </submittedName>
</protein>
<reference evidence="9" key="1">
    <citation type="journal article" date="2016" name="Nature">
        <title>The genome of the seagrass Zostera marina reveals angiosperm adaptation to the sea.</title>
        <authorList>
            <person name="Olsen J.L."/>
            <person name="Rouze P."/>
            <person name="Verhelst B."/>
            <person name="Lin Y.-C."/>
            <person name="Bayer T."/>
            <person name="Collen J."/>
            <person name="Dattolo E."/>
            <person name="De Paoli E."/>
            <person name="Dittami S."/>
            <person name="Maumus F."/>
            <person name="Michel G."/>
            <person name="Kersting A."/>
            <person name="Lauritano C."/>
            <person name="Lohaus R."/>
            <person name="Toepel M."/>
            <person name="Tonon T."/>
            <person name="Vanneste K."/>
            <person name="Amirebrahimi M."/>
            <person name="Brakel J."/>
            <person name="Bostroem C."/>
            <person name="Chovatia M."/>
            <person name="Grimwood J."/>
            <person name="Jenkins J.W."/>
            <person name="Jueterbock A."/>
            <person name="Mraz A."/>
            <person name="Stam W.T."/>
            <person name="Tice H."/>
            <person name="Bornberg-Bauer E."/>
            <person name="Green P.J."/>
            <person name="Pearson G.A."/>
            <person name="Procaccini G."/>
            <person name="Duarte C.M."/>
            <person name="Schmutz J."/>
            <person name="Reusch T.B.H."/>
            <person name="Van de Peer Y."/>
        </authorList>
    </citation>
    <scope>NUCLEOTIDE SEQUENCE [LARGE SCALE GENOMIC DNA]</scope>
    <source>
        <strain evidence="9">cv. Finnish</strain>
    </source>
</reference>
<evidence type="ECO:0000256" key="3">
    <source>
        <dbReference type="ARBA" id="ARBA00023136"/>
    </source>
</evidence>